<dbReference type="InterPro" id="IPR024791">
    <property type="entry name" value="Cyt_c/ubiquinol_Oxase_su3"/>
</dbReference>
<comment type="caution">
    <text evidence="8">The sequence shown here is derived from an EMBL/GenBank/DDBJ whole genome shotgun (WGS) entry which is preliminary data.</text>
</comment>
<accession>X1H6S0</accession>
<evidence type="ECO:0000256" key="2">
    <source>
        <dbReference type="ARBA" id="ARBA00010581"/>
    </source>
</evidence>
<dbReference type="CDD" id="cd02862">
    <property type="entry name" value="NorE_like"/>
    <property type="match status" value="1"/>
</dbReference>
<dbReference type="PANTHER" id="PTHR11403">
    <property type="entry name" value="CYTOCHROME C OXIDASE SUBUNIT III"/>
    <property type="match status" value="1"/>
</dbReference>
<evidence type="ECO:0000313" key="8">
    <source>
        <dbReference type="EMBL" id="GAH52785.1"/>
    </source>
</evidence>
<keyword evidence="4 6" id="KW-1133">Transmembrane helix</keyword>
<dbReference type="InterPro" id="IPR035973">
    <property type="entry name" value="Cyt_c_oxidase_su3-like_sf"/>
</dbReference>
<proteinExistence type="inferred from homology"/>
<evidence type="ECO:0000256" key="1">
    <source>
        <dbReference type="ARBA" id="ARBA00004141"/>
    </source>
</evidence>
<feature type="transmembrane region" description="Helical" evidence="6">
    <location>
        <begin position="21"/>
        <end position="42"/>
    </location>
</feature>
<reference evidence="8" key="1">
    <citation type="journal article" date="2014" name="Front. Microbiol.">
        <title>High frequency of phylogenetically diverse reductive dehalogenase-homologous genes in deep subseafloor sedimentary metagenomes.</title>
        <authorList>
            <person name="Kawai M."/>
            <person name="Futagami T."/>
            <person name="Toyoda A."/>
            <person name="Takaki Y."/>
            <person name="Nishi S."/>
            <person name="Hori S."/>
            <person name="Arai W."/>
            <person name="Tsubouchi T."/>
            <person name="Morono Y."/>
            <person name="Uchiyama I."/>
            <person name="Ito T."/>
            <person name="Fujiyama A."/>
            <person name="Inagaki F."/>
            <person name="Takami H."/>
        </authorList>
    </citation>
    <scope>NUCLEOTIDE SEQUENCE</scope>
    <source>
        <strain evidence="8">Expedition CK06-06</strain>
    </source>
</reference>
<evidence type="ECO:0000256" key="6">
    <source>
        <dbReference type="SAM" id="Phobius"/>
    </source>
</evidence>
<feature type="transmembrane region" description="Helical" evidence="6">
    <location>
        <begin position="90"/>
        <end position="108"/>
    </location>
</feature>
<protein>
    <recommendedName>
        <fullName evidence="7">Heme-copper oxidase subunit III family profile domain-containing protein</fullName>
    </recommendedName>
</protein>
<dbReference type="EMBL" id="BARU01016804">
    <property type="protein sequence ID" value="GAH52785.1"/>
    <property type="molecule type" value="Genomic_DNA"/>
</dbReference>
<feature type="transmembrane region" description="Helical" evidence="6">
    <location>
        <begin position="175"/>
        <end position="194"/>
    </location>
</feature>
<dbReference type="InterPro" id="IPR013833">
    <property type="entry name" value="Cyt_c_oxidase_su3_a-hlx"/>
</dbReference>
<dbReference type="InterPro" id="IPR000298">
    <property type="entry name" value="Cyt_c_oxidase-like_su3"/>
</dbReference>
<feature type="domain" description="Heme-copper oxidase subunit III family profile" evidence="7">
    <location>
        <begin position="20"/>
        <end position="195"/>
    </location>
</feature>
<organism evidence="8">
    <name type="scientific">marine sediment metagenome</name>
    <dbReference type="NCBI Taxonomy" id="412755"/>
    <lineage>
        <taxon>unclassified sequences</taxon>
        <taxon>metagenomes</taxon>
        <taxon>ecological metagenomes</taxon>
    </lineage>
</organism>
<evidence type="ECO:0000256" key="3">
    <source>
        <dbReference type="ARBA" id="ARBA00022692"/>
    </source>
</evidence>
<dbReference type="GO" id="GO:0004129">
    <property type="term" value="F:cytochrome-c oxidase activity"/>
    <property type="evidence" value="ECO:0007669"/>
    <property type="project" value="InterPro"/>
</dbReference>
<comment type="subcellular location">
    <subcellularLocation>
        <location evidence="1">Membrane</location>
        <topology evidence="1">Multi-pass membrane protein</topology>
    </subcellularLocation>
</comment>
<evidence type="ECO:0000256" key="5">
    <source>
        <dbReference type="ARBA" id="ARBA00023136"/>
    </source>
</evidence>
<dbReference type="GO" id="GO:0019646">
    <property type="term" value="P:aerobic electron transport chain"/>
    <property type="evidence" value="ECO:0007669"/>
    <property type="project" value="InterPro"/>
</dbReference>
<name>X1H6S0_9ZZZZ</name>
<dbReference type="AlphaFoldDB" id="X1H6S0"/>
<feature type="transmembrane region" description="Helical" evidence="6">
    <location>
        <begin position="62"/>
        <end position="83"/>
    </location>
</feature>
<dbReference type="Gene3D" id="1.20.120.80">
    <property type="entry name" value="Cytochrome c oxidase, subunit III, four-helix bundle"/>
    <property type="match status" value="1"/>
</dbReference>
<sequence length="195" mass="21649">MVAVVGRADRQARRLPGEEGTWVFLFGDMTVFAVLFGVYLYYRGADPVLFDGSQARLNPTFGVANTLILLTGSLLVVTAVRAVRQRANALAGRLIVGAMACGALFVVNKGVEYAQKISQGFGPASDQFFTYFYVMTGLHLVHVAAGIGLLWFMVTLTRRSELTEWQHSYLDGAACFWHMVDLLWIIMFPLLYLVK</sequence>
<dbReference type="PANTHER" id="PTHR11403:SF6">
    <property type="entry name" value="NITRIC OXIDE REDUCTASE SUBUNIT E"/>
    <property type="match status" value="1"/>
</dbReference>
<evidence type="ECO:0000256" key="4">
    <source>
        <dbReference type="ARBA" id="ARBA00022989"/>
    </source>
</evidence>
<dbReference type="GO" id="GO:0016020">
    <property type="term" value="C:membrane"/>
    <property type="evidence" value="ECO:0007669"/>
    <property type="project" value="UniProtKB-SubCell"/>
</dbReference>
<keyword evidence="5 6" id="KW-0472">Membrane</keyword>
<gene>
    <name evidence="8" type="ORF">S03H2_27910</name>
</gene>
<dbReference type="Pfam" id="PF00510">
    <property type="entry name" value="COX3"/>
    <property type="match status" value="1"/>
</dbReference>
<comment type="similarity">
    <text evidence="2">Belongs to the cytochrome c oxidase subunit 3 family.</text>
</comment>
<dbReference type="SUPFAM" id="SSF81452">
    <property type="entry name" value="Cytochrome c oxidase subunit III-like"/>
    <property type="match status" value="1"/>
</dbReference>
<feature type="transmembrane region" description="Helical" evidence="6">
    <location>
        <begin position="128"/>
        <end position="154"/>
    </location>
</feature>
<evidence type="ECO:0000259" key="7">
    <source>
        <dbReference type="PROSITE" id="PS50253"/>
    </source>
</evidence>
<keyword evidence="3 6" id="KW-0812">Transmembrane</keyword>
<dbReference type="PROSITE" id="PS50253">
    <property type="entry name" value="COX3"/>
    <property type="match status" value="1"/>
</dbReference>